<evidence type="ECO:0000256" key="1">
    <source>
        <dbReference type="ARBA" id="ARBA00022603"/>
    </source>
</evidence>
<accession>A0ABP9NWL5</accession>
<dbReference type="InterPro" id="IPR001091">
    <property type="entry name" value="RM_Methyltransferase"/>
</dbReference>
<keyword evidence="2" id="KW-0808">Transferase</keyword>
<dbReference type="PRINTS" id="PR00508">
    <property type="entry name" value="S21N4MTFRASE"/>
</dbReference>
<dbReference type="InterPro" id="IPR029063">
    <property type="entry name" value="SAM-dependent_MTases_sf"/>
</dbReference>
<dbReference type="RefSeq" id="WP_345610431.1">
    <property type="nucleotide sequence ID" value="NZ_BAABJO010000032.1"/>
</dbReference>
<keyword evidence="1" id="KW-0489">Methyltransferase</keyword>
<proteinExistence type="predicted"/>
<dbReference type="Pfam" id="PF01555">
    <property type="entry name" value="N6_N4_Mtase"/>
    <property type="match status" value="1"/>
</dbReference>
<dbReference type="SUPFAM" id="SSF53335">
    <property type="entry name" value="S-adenosyl-L-methionine-dependent methyltransferases"/>
    <property type="match status" value="1"/>
</dbReference>
<comment type="caution">
    <text evidence="4">The sequence shown here is derived from an EMBL/GenBank/DDBJ whole genome shotgun (WGS) entry which is preliminary data.</text>
</comment>
<reference evidence="5" key="1">
    <citation type="journal article" date="2019" name="Int. J. Syst. Evol. Microbiol.">
        <title>The Global Catalogue of Microorganisms (GCM) 10K type strain sequencing project: providing services to taxonomists for standard genome sequencing and annotation.</title>
        <authorList>
            <consortium name="The Broad Institute Genomics Platform"/>
            <consortium name="The Broad Institute Genome Sequencing Center for Infectious Disease"/>
            <person name="Wu L."/>
            <person name="Ma J."/>
        </authorList>
    </citation>
    <scope>NUCLEOTIDE SEQUENCE [LARGE SCALE GENOMIC DNA]</scope>
    <source>
        <strain evidence="5">JCM 18302</strain>
    </source>
</reference>
<evidence type="ECO:0000313" key="5">
    <source>
        <dbReference type="Proteomes" id="UP001500804"/>
    </source>
</evidence>
<gene>
    <name evidence="4" type="ORF">GCM10023320_65070</name>
</gene>
<dbReference type="Gene3D" id="3.40.50.150">
    <property type="entry name" value="Vaccinia Virus protein VP39"/>
    <property type="match status" value="1"/>
</dbReference>
<protein>
    <submittedName>
        <fullName evidence="4">Site-specific DNA-methyltransferase</fullName>
    </submittedName>
</protein>
<name>A0ABP9NWL5_9PSEU</name>
<dbReference type="InterPro" id="IPR002941">
    <property type="entry name" value="DNA_methylase_N4/N6"/>
</dbReference>
<organism evidence="4 5">
    <name type="scientific">Pseudonocardia adelaidensis</name>
    <dbReference type="NCBI Taxonomy" id="648754"/>
    <lineage>
        <taxon>Bacteria</taxon>
        <taxon>Bacillati</taxon>
        <taxon>Actinomycetota</taxon>
        <taxon>Actinomycetes</taxon>
        <taxon>Pseudonocardiales</taxon>
        <taxon>Pseudonocardiaceae</taxon>
        <taxon>Pseudonocardia</taxon>
    </lineage>
</organism>
<dbReference type="EMBL" id="BAABJO010000032">
    <property type="protein sequence ID" value="GAA5135473.1"/>
    <property type="molecule type" value="Genomic_DNA"/>
</dbReference>
<evidence type="ECO:0000259" key="3">
    <source>
        <dbReference type="Pfam" id="PF01555"/>
    </source>
</evidence>
<keyword evidence="5" id="KW-1185">Reference proteome</keyword>
<dbReference type="Proteomes" id="UP001500804">
    <property type="component" value="Unassembled WGS sequence"/>
</dbReference>
<feature type="domain" description="DNA methylase N-4/N-6" evidence="3">
    <location>
        <begin position="93"/>
        <end position="339"/>
    </location>
</feature>
<sequence>MTGSDAEGRAHNTLFLGDNLPILLNYLSEASIDLAYFDTPSRSVQEDTSDSWVWSDDTERVLSDPVEHLGNLKLAQILPPIIEILGRTGEGAIVTRLAARISAVHRLLKPTGWLFLQAPTAISGYLRPIIDSVFGPAGFRNEIIWRRSPGAAPKHSRMTDSHDTILAYARSRETEWNPAGLFVPLSPDEARAQGFTVDDSGRFYRLESLTSPFKDRPDSVYEFLGVTGSWRFTMQRMEELYQAERIIQKRPGQTPRLKRYLDETSGRALNDTWVDIPQLTIRSPERVGLPSQKPLALLSRIIEAGSKEGDVVLDPFAGAATSLVAAQSLGRRWVGIERSIATIGMIDARLRATFGEGVRNSIKMVGLPETVSAGAALFENSPSEFASWCMLILGGEAQGREGSGVYRPDGTIRFAGGDVNDPVIATVEIKRSLEDREAIARVVRFAERRNALTVIVTIDEPSPTILALMGEYGTLSHDAVQYPRAQVLSLADLISGRRPEIPTSLIPFLHKERFTTDANSTYNHPLDDGTDQ</sequence>
<evidence type="ECO:0000313" key="4">
    <source>
        <dbReference type="EMBL" id="GAA5135473.1"/>
    </source>
</evidence>
<evidence type="ECO:0000256" key="2">
    <source>
        <dbReference type="ARBA" id="ARBA00022679"/>
    </source>
</evidence>